<evidence type="ECO:0000313" key="1">
    <source>
        <dbReference type="EMBL" id="WFD41681.1"/>
    </source>
</evidence>
<dbReference type="PANTHER" id="PTHR28008:SF1">
    <property type="entry name" value="DOMAIN PROTEIN, PUTATIVE (AFU_ORTHOLOGUE AFUA_3G10980)-RELATED"/>
    <property type="match status" value="1"/>
</dbReference>
<keyword evidence="2" id="KW-1185">Reference proteome</keyword>
<reference evidence="1" key="1">
    <citation type="submission" date="2023-02" db="EMBL/GenBank/DDBJ databases">
        <title>Mating type loci evolution in Malassezia.</title>
        <authorList>
            <person name="Coelho M.A."/>
        </authorList>
    </citation>
    <scope>NUCLEOTIDE SEQUENCE</scope>
    <source>
        <strain evidence="1">CBS 14136</strain>
    </source>
</reference>
<organism evidence="1 2">
    <name type="scientific">Malassezia psittaci</name>
    <dbReference type="NCBI Taxonomy" id="1821823"/>
    <lineage>
        <taxon>Eukaryota</taxon>
        <taxon>Fungi</taxon>
        <taxon>Dikarya</taxon>
        <taxon>Basidiomycota</taxon>
        <taxon>Ustilaginomycotina</taxon>
        <taxon>Malasseziomycetes</taxon>
        <taxon>Malasseziales</taxon>
        <taxon>Malasseziaceae</taxon>
        <taxon>Malassezia</taxon>
    </lineage>
</organism>
<evidence type="ECO:0000313" key="2">
    <source>
        <dbReference type="Proteomes" id="UP001214628"/>
    </source>
</evidence>
<name>A0AAF0F8H0_9BASI</name>
<dbReference type="Proteomes" id="UP001214628">
    <property type="component" value="Chromosome 1"/>
</dbReference>
<dbReference type="PANTHER" id="PTHR28008">
    <property type="entry name" value="DOMAIN PROTEIN, PUTATIVE (AFU_ORTHOLOGUE AFUA_3G10980)-RELATED"/>
    <property type="match status" value="1"/>
</dbReference>
<protein>
    <recommendedName>
        <fullName evidence="3">VanZ-like domain-containing protein</fullName>
    </recommendedName>
</protein>
<evidence type="ECO:0008006" key="3">
    <source>
        <dbReference type="Google" id="ProtNLM"/>
    </source>
</evidence>
<dbReference type="AlphaFoldDB" id="A0AAF0F8H0"/>
<gene>
    <name evidence="1" type="ORF">MPSI1_000313</name>
</gene>
<proteinExistence type="predicted"/>
<accession>A0AAF0F8H0</accession>
<sequence length="134" mass="15037">MIWDLDEEERPQDSVLAVYASSVGAIGSEFVQSLLPYKTFQIGDVLANLAGSGIGLYTAYHFEREYRARRETEAMYLPIDMYSARAEGDYNVGDWDTSIADHAQDSPHGWTSNADEANLANQHTNPLFLLEDEE</sequence>
<dbReference type="EMBL" id="CP118375">
    <property type="protein sequence ID" value="WFD41681.1"/>
    <property type="molecule type" value="Genomic_DNA"/>
</dbReference>